<dbReference type="EMBL" id="ASQP01000505">
    <property type="protein sequence ID" value="OMI33866.1"/>
    <property type="molecule type" value="Genomic_DNA"/>
</dbReference>
<sequence>MPHGPWHAEWTFISEAGVTTGTARTPRYADLRTAVFKAADKSLRDPGHEGAAARGEPWKLLVGVLYSEAMLCADEVGTWRYVSPDGWARVTIRFRP</sequence>
<proteinExistence type="predicted"/>
<organism evidence="1 2">
    <name type="scientific">Streptomyces sparsogenes DSM 40356</name>
    <dbReference type="NCBI Taxonomy" id="1331668"/>
    <lineage>
        <taxon>Bacteria</taxon>
        <taxon>Bacillati</taxon>
        <taxon>Actinomycetota</taxon>
        <taxon>Actinomycetes</taxon>
        <taxon>Kitasatosporales</taxon>
        <taxon>Streptomycetaceae</taxon>
        <taxon>Streptomyces</taxon>
    </lineage>
</organism>
<evidence type="ECO:0000313" key="2">
    <source>
        <dbReference type="Proteomes" id="UP000186168"/>
    </source>
</evidence>
<dbReference type="Proteomes" id="UP000186168">
    <property type="component" value="Unassembled WGS sequence"/>
</dbReference>
<name>A0A1R1S6F6_9ACTN</name>
<dbReference type="RefSeq" id="WP_065959910.1">
    <property type="nucleotide sequence ID" value="NZ_ASQP01000505.1"/>
</dbReference>
<reference evidence="1 2" key="1">
    <citation type="submission" date="2013-05" db="EMBL/GenBank/DDBJ databases">
        <title>Genome sequence of Streptomyces sparsogenes DSM 40356.</title>
        <authorList>
            <person name="Coyne S."/>
            <person name="Seebeck F.P."/>
        </authorList>
    </citation>
    <scope>NUCLEOTIDE SEQUENCE [LARGE SCALE GENOMIC DNA]</scope>
    <source>
        <strain evidence="1 2">DSM 40356</strain>
    </source>
</reference>
<comment type="caution">
    <text evidence="1">The sequence shown here is derived from an EMBL/GenBank/DDBJ whole genome shotgun (WGS) entry which is preliminary data.</text>
</comment>
<dbReference type="AlphaFoldDB" id="A0A1R1S6F6"/>
<protein>
    <submittedName>
        <fullName evidence="1">Uncharacterized protein</fullName>
    </submittedName>
</protein>
<dbReference type="STRING" id="67365.GCA_001704635_04971"/>
<keyword evidence="2" id="KW-1185">Reference proteome</keyword>
<dbReference type="GeneID" id="96742596"/>
<accession>A0A1R1S6F6</accession>
<gene>
    <name evidence="1" type="ORF">SPAR_39251</name>
</gene>
<evidence type="ECO:0000313" key="1">
    <source>
        <dbReference type="EMBL" id="OMI33866.1"/>
    </source>
</evidence>